<dbReference type="GO" id="GO:0033557">
    <property type="term" value="C:Slx1-Slx4 complex"/>
    <property type="evidence" value="ECO:0007669"/>
    <property type="project" value="InterPro"/>
</dbReference>
<evidence type="ECO:0000256" key="3">
    <source>
        <dbReference type="ARBA" id="ARBA00022763"/>
    </source>
</evidence>
<sequence length="928" mass="105995">MEFKKAERNLQLLQNFTLSSSQTDTCISGKVFATQCPSQQPVLSSISNELNNETCEVTSKSTGLNRGSTTLNEISSPGRLTYTNKFHTNNDDMEAILNSSENITSKIPDCNLSHSTNDCTFSNNDSKFIANKETISTNIVNTELTSPEISLSEITESKNITKLLTVEESSEVTFAKNSLSTSSNHELVQNASSENNLTGLCMPDTTITKPSSNYSQIKNTICNSKEPLPNSVIHHDKESTKENTTLRINPQEITDPKSNLNKNTQELISSFDGKMSNPAFEPDEIITNEENIFLSTQIQSRLDDFEKENNLKNKLSQFKYTFENSFIPHNIHKPIKQTTLLPSNDMPKPTKRKTRKPQNITDKTDILLQKLSGNSSKYKNIIKMRDKSVKEKRIGKKKSTNKHQTYNDMEWDKILKNLVNIFPKSTNIRSQQEYLQFHGDNYKYTDSSLWQISQLPPLKSTVPENDPKNEQVINKEDSLLDGTSELKNFNVLSLSQAMEDFKQNDKNNAFSQDEPEFKVEANSHRLYSMPNNDDLVSNNDDKVQYVASLQDFPIPANKTSHNIIDELHTEEHLSLDTSILDNGKNIKQNDLKNDQILMATTSTSSKYDIHSFNNDHDSIILDSDLEDLAIIIPFETKEYQRLLPVTTYNFLNKIISPNFQHSELIFDSNRSNQHCISAEDAKGSLDIHTTNEEFSNNRKIKRYQSNIFTRKYSDIEMANTSLKKNLDSTYDYNSMSEHLESSFLSKRLYMYLSKDERDNNANHPFETIFSISIKDDSTIICDSEEELDDTINYSILQFHSVKLSPRVHPPIIKEKSQSAQKLRVSMKTIGLKPLRSKSEMLQALSAAAELFPNDNILDDTQRKEEIHKLLTNLIRNSPRLLEKVYCFEPLFLDSLIDELVSMNPFVDYIDEGSIREWADIQGICLRTR</sequence>
<dbReference type="AlphaFoldDB" id="I2GVP5"/>
<feature type="region of interest" description="Disordered" evidence="8">
    <location>
        <begin position="339"/>
        <end position="359"/>
    </location>
</feature>
<dbReference type="Proteomes" id="UP000002866">
    <property type="component" value="Chromosome 1"/>
</dbReference>
<evidence type="ECO:0000256" key="2">
    <source>
        <dbReference type="ARBA" id="ARBA00006661"/>
    </source>
</evidence>
<evidence type="ECO:0000256" key="4">
    <source>
        <dbReference type="ARBA" id="ARBA00023172"/>
    </source>
</evidence>
<evidence type="ECO:0000256" key="7">
    <source>
        <dbReference type="ARBA" id="ARBA00029496"/>
    </source>
</evidence>
<dbReference type="FunCoup" id="I2GVP5">
    <property type="interactions" value="52"/>
</dbReference>
<dbReference type="GeneID" id="14492954"/>
<dbReference type="InterPro" id="IPR018574">
    <property type="entry name" value="Structure-sp_endonuc_su_Slx4"/>
</dbReference>
<organism evidence="9 10">
    <name type="scientific">Henningerozyma blattae (strain ATCC 34711 / CBS 6284 / DSM 70876 / NBRC 10599 / NRRL Y-10934 / UCD 77-7)</name>
    <name type="common">Yeast</name>
    <name type="synonym">Tetrapisispora blattae</name>
    <dbReference type="NCBI Taxonomy" id="1071380"/>
    <lineage>
        <taxon>Eukaryota</taxon>
        <taxon>Fungi</taxon>
        <taxon>Dikarya</taxon>
        <taxon>Ascomycota</taxon>
        <taxon>Saccharomycotina</taxon>
        <taxon>Saccharomycetes</taxon>
        <taxon>Saccharomycetales</taxon>
        <taxon>Saccharomycetaceae</taxon>
        <taxon>Henningerozyma</taxon>
    </lineage>
</organism>
<dbReference type="GO" id="GO:0006260">
    <property type="term" value="P:DNA replication"/>
    <property type="evidence" value="ECO:0007669"/>
    <property type="project" value="InterPro"/>
</dbReference>
<comment type="subcellular location">
    <subcellularLocation>
        <location evidence="1">Nucleus</location>
    </subcellularLocation>
</comment>
<keyword evidence="4" id="KW-0233">DNA recombination</keyword>
<keyword evidence="6" id="KW-0539">Nucleus</keyword>
<dbReference type="HOGENOM" id="CLU_315012_0_0_1"/>
<reference evidence="9 10" key="1">
    <citation type="journal article" date="2011" name="Proc. Natl. Acad. Sci. U.S.A.">
        <title>Evolutionary erosion of yeast sex chromosomes by mating-type switching accidents.</title>
        <authorList>
            <person name="Gordon J.L."/>
            <person name="Armisen D."/>
            <person name="Proux-Wera E."/>
            <person name="Oheigeartaigh S.S."/>
            <person name="Byrne K.P."/>
            <person name="Wolfe K.H."/>
        </authorList>
    </citation>
    <scope>NUCLEOTIDE SEQUENCE [LARGE SCALE GENOMIC DNA]</scope>
    <source>
        <strain evidence="10">ATCC 34711 / CBS 6284 / DSM 70876 / NBRC 10599 / NRRL Y-10934 / UCD 77-7</strain>
    </source>
</reference>
<name>I2GVP5_HENB6</name>
<gene>
    <name evidence="9" type="primary">TBLA0A04010</name>
    <name evidence="9" type="ORF">TBLA_0A04010</name>
</gene>
<dbReference type="OrthoDB" id="4066789at2759"/>
<dbReference type="eggNOG" id="ENOG502RYEW">
    <property type="taxonomic scope" value="Eukaryota"/>
</dbReference>
<keyword evidence="3" id="KW-0227">DNA damage</keyword>
<keyword evidence="5" id="KW-0234">DNA repair</keyword>
<comment type="similarity">
    <text evidence="2">Belongs to the SLX4 family.</text>
</comment>
<evidence type="ECO:0000313" key="10">
    <source>
        <dbReference type="Proteomes" id="UP000002866"/>
    </source>
</evidence>
<evidence type="ECO:0000256" key="6">
    <source>
        <dbReference type="ARBA" id="ARBA00023242"/>
    </source>
</evidence>
<protein>
    <recommendedName>
        <fullName evidence="7">Structure-specific endonuclease subunit SLX4</fullName>
    </recommendedName>
</protein>
<dbReference type="STRING" id="1071380.I2GVP5"/>
<dbReference type="InParanoid" id="I2GVP5"/>
<evidence type="ECO:0000256" key="1">
    <source>
        <dbReference type="ARBA" id="ARBA00004123"/>
    </source>
</evidence>
<accession>I2GVP5</accession>
<keyword evidence="10" id="KW-1185">Reference proteome</keyword>
<evidence type="ECO:0000256" key="8">
    <source>
        <dbReference type="SAM" id="MobiDB-lite"/>
    </source>
</evidence>
<dbReference type="RefSeq" id="XP_004177716.1">
    <property type="nucleotide sequence ID" value="XM_004177668.1"/>
</dbReference>
<dbReference type="GO" id="GO:0006281">
    <property type="term" value="P:DNA repair"/>
    <property type="evidence" value="ECO:0007669"/>
    <property type="project" value="UniProtKB-KW"/>
</dbReference>
<dbReference type="KEGG" id="tbl:TBLA_0A04010"/>
<dbReference type="EMBL" id="HE806316">
    <property type="protein sequence ID" value="CCH58197.1"/>
    <property type="molecule type" value="Genomic_DNA"/>
</dbReference>
<dbReference type="GO" id="GO:0006310">
    <property type="term" value="P:DNA recombination"/>
    <property type="evidence" value="ECO:0007669"/>
    <property type="project" value="UniProtKB-KW"/>
</dbReference>
<evidence type="ECO:0000313" key="9">
    <source>
        <dbReference type="EMBL" id="CCH58197.1"/>
    </source>
</evidence>
<proteinExistence type="inferred from homology"/>
<evidence type="ECO:0000256" key="5">
    <source>
        <dbReference type="ARBA" id="ARBA00023204"/>
    </source>
</evidence>
<dbReference type="Pfam" id="PF09494">
    <property type="entry name" value="Slx4"/>
    <property type="match status" value="1"/>
</dbReference>